<keyword evidence="3" id="KW-1185">Reference proteome</keyword>
<dbReference type="SUPFAM" id="SSF54695">
    <property type="entry name" value="POZ domain"/>
    <property type="match status" value="1"/>
</dbReference>
<dbReference type="PANTHER" id="PTHR47843">
    <property type="entry name" value="BTB DOMAIN-CONTAINING PROTEIN-RELATED"/>
    <property type="match status" value="1"/>
</dbReference>
<evidence type="ECO:0000313" key="3">
    <source>
        <dbReference type="Proteomes" id="UP000481288"/>
    </source>
</evidence>
<organism evidence="2 3">
    <name type="scientific">Lachnellula cervina</name>
    <dbReference type="NCBI Taxonomy" id="1316786"/>
    <lineage>
        <taxon>Eukaryota</taxon>
        <taxon>Fungi</taxon>
        <taxon>Dikarya</taxon>
        <taxon>Ascomycota</taxon>
        <taxon>Pezizomycotina</taxon>
        <taxon>Leotiomycetes</taxon>
        <taxon>Helotiales</taxon>
        <taxon>Lachnaceae</taxon>
        <taxon>Lachnellula</taxon>
    </lineage>
</organism>
<dbReference type="InterPro" id="IPR011333">
    <property type="entry name" value="SKP1/BTB/POZ_sf"/>
</dbReference>
<dbReference type="SMART" id="SM00225">
    <property type="entry name" value="BTB"/>
    <property type="match status" value="1"/>
</dbReference>
<protein>
    <submittedName>
        <fullName evidence="2">BTB and MATH domain-containing protein 43</fullName>
    </submittedName>
</protein>
<reference evidence="2 3" key="1">
    <citation type="submission" date="2018-05" db="EMBL/GenBank/DDBJ databases">
        <title>Whole genome sequencing for identification of molecular markers to develop diagnostic detection tools for the regulated plant pathogen Lachnellula willkommii.</title>
        <authorList>
            <person name="Giroux E."/>
            <person name="Bilodeau G."/>
        </authorList>
    </citation>
    <scope>NUCLEOTIDE SEQUENCE [LARGE SCALE GENOMIC DNA]</scope>
    <source>
        <strain evidence="2 3">CBS 625.97</strain>
    </source>
</reference>
<gene>
    <name evidence="2" type="primary">bath-43</name>
    <name evidence="2" type="ORF">LCER1_G001221</name>
</gene>
<feature type="domain" description="BTB" evidence="1">
    <location>
        <begin position="24"/>
        <end position="91"/>
    </location>
</feature>
<dbReference type="AlphaFoldDB" id="A0A7D8YYX5"/>
<comment type="caution">
    <text evidence="2">The sequence shown here is derived from an EMBL/GenBank/DDBJ whole genome shotgun (WGS) entry which is preliminary data.</text>
</comment>
<proteinExistence type="predicted"/>
<accession>A0A7D8YYX5</accession>
<dbReference type="EMBL" id="QGMG01000018">
    <property type="protein sequence ID" value="TVY58983.1"/>
    <property type="molecule type" value="Genomic_DNA"/>
</dbReference>
<dbReference type="InterPro" id="IPR000210">
    <property type="entry name" value="BTB/POZ_dom"/>
</dbReference>
<sequence length="257" mass="27858">MASPSTPDRPPSVTASMYSSGKYSDMTIICKGTTFKVHQCIVCLQSKPLAAAMDGNFKEGTSNVINLEDDQPEIVEKMLSYMYTSDYSDQQNSTIRTEITVVCGPGGSVYLKETTTASTSNLVISSAPLTNAQVFVIADKYDVQGLKELAEKKYEEAIAGSWNSASFVASLKLLYEETLESDRALKDAAAKVAGQHARELVDRGEFAALCKEHGQIAFDVLKSSILEPAKPAKPSSCRQCGCAGQWFCKNCRCHAYG</sequence>
<dbReference type="Pfam" id="PF00651">
    <property type="entry name" value="BTB"/>
    <property type="match status" value="1"/>
</dbReference>
<dbReference type="PROSITE" id="PS50097">
    <property type="entry name" value="BTB"/>
    <property type="match status" value="1"/>
</dbReference>
<evidence type="ECO:0000259" key="1">
    <source>
        <dbReference type="PROSITE" id="PS50097"/>
    </source>
</evidence>
<evidence type="ECO:0000313" key="2">
    <source>
        <dbReference type="EMBL" id="TVY58983.1"/>
    </source>
</evidence>
<name>A0A7D8YYX5_9HELO</name>
<dbReference type="OrthoDB" id="6359816at2759"/>
<dbReference type="CDD" id="cd18186">
    <property type="entry name" value="BTB_POZ_ZBTB_KLHL-like"/>
    <property type="match status" value="1"/>
</dbReference>
<dbReference type="Proteomes" id="UP000481288">
    <property type="component" value="Unassembled WGS sequence"/>
</dbReference>
<dbReference type="Gene3D" id="3.30.710.10">
    <property type="entry name" value="Potassium Channel Kv1.1, Chain A"/>
    <property type="match status" value="1"/>
</dbReference>
<dbReference type="PANTHER" id="PTHR47843:SF5">
    <property type="entry name" value="BTB_POZ DOMAIN PROTEIN"/>
    <property type="match status" value="1"/>
</dbReference>